<keyword evidence="4" id="KW-0479">Metal-binding</keyword>
<keyword evidence="5" id="KW-0732">Signal</keyword>
<evidence type="ECO:0000256" key="3">
    <source>
        <dbReference type="ARBA" id="ARBA00022679"/>
    </source>
</evidence>
<evidence type="ECO:0000256" key="5">
    <source>
        <dbReference type="SAM" id="SignalP"/>
    </source>
</evidence>
<dbReference type="InterPro" id="IPR029044">
    <property type="entry name" value="Nucleotide-diphossugar_trans"/>
</dbReference>
<sequence>MRSLHASNAHLATWATWATCWAVVAGSTPSPAVVAEKHASELDLNCDSYEDGVDWSEVRKRLFEFLVNPSEPHPWLGSLLALGRTQTDCYIGLCCLGYLAMIFMSPEKRLKALMHTLFGSVPLWDQIPLSYWDTIHSRWPIFGLLEIVGAQVRDTSEAWELFWNQSVPAVPSDGARWDADGGVDGRFQEILEKQLATGAPLPSYTAIRFLSKTWPGCSFGKATAFLVLAERLLLVDSNVLTQAAKDFMALGEAQLDRCAVGRNVTVFEQMMSEWPFWGVLRRVEANERVKLPSEQLRTPPQYMSPVLRPAAGLHQPGGFQHPSSSDVAKPKDGNIQAISRACEARDVHVALSGDGRHMEGLLAAMQSLILGTKAAERVCVHVFALKAEVTGLLAAFRCSFEGRLDQEDAGGEYDFRIDGVGVQIHIFTESEVLTDDLVVDAGVTLETGDLNAPHNFVRFYLAKWISASRIVYLDTDVIVKGDVCELHDMAFQSSREAVLAAVPRRHLPLSFYLKVFSPKMPIWLPSTAPSFNAGVMVIDMKLWERLNVTNAVLKWARQNKDRDLWRHGSQPPLLLLLYDRTEWIPDVWNVDGLGHGAPRSPELIRDAKILHWTGPLKPWLGGWAVLGLVTLGIPVLPQILGGWSVTSRRNTTSVESTFLEGNEALKKTVISVLLDMSNFYDRINLQELAERWIVSNYPGTHVAFAMQIYLGPVNPSTESNPEPADKRARTEISAVVPDEATDHASDARPSTGSTRPGLVISFSALICILLQPCVVLNMGIAPYIVRWIVELPLLEMLDMQGETDLCSFEPFRILLTPWFREHKADEQQDAAEFLGWLRGQHLNNHLWGQEHRGWQARLASGIEDRGALLAPLLLRMPDEKRSDLQILINMWRGQDPHTNACVHAHPCIVLQFEYFSAIAKKHDALVDFSRSEVHIPIFNNDSGRDVSWVQYRVVAILCHFGVEPESGHY</sequence>
<dbReference type="Gene3D" id="3.90.550.10">
    <property type="entry name" value="Spore Coat Polysaccharide Biosynthesis Protein SpsA, Chain A"/>
    <property type="match status" value="1"/>
</dbReference>
<proteinExistence type="inferred from homology"/>
<keyword evidence="7" id="KW-1185">Reference proteome</keyword>
<protein>
    <submittedName>
        <fullName evidence="6">Uncharacterized protein</fullName>
    </submittedName>
</protein>
<feature type="signal peptide" evidence="5">
    <location>
        <begin position="1"/>
        <end position="26"/>
    </location>
</feature>
<dbReference type="PANTHER" id="PTHR13778:SF47">
    <property type="entry name" value="LIPOPOLYSACCHARIDE 1,3-GALACTOSYLTRANSFERASE"/>
    <property type="match status" value="1"/>
</dbReference>
<keyword evidence="3" id="KW-0808">Transferase</keyword>
<gene>
    <name evidence="6" type="ORF">CCMP2556_LOCUS11815</name>
</gene>
<evidence type="ECO:0000313" key="7">
    <source>
        <dbReference type="Proteomes" id="UP001642484"/>
    </source>
</evidence>
<dbReference type="InterPro" id="IPR002495">
    <property type="entry name" value="Glyco_trans_8"/>
</dbReference>
<dbReference type="Pfam" id="PF01501">
    <property type="entry name" value="Glyco_transf_8"/>
    <property type="match status" value="1"/>
</dbReference>
<evidence type="ECO:0000256" key="1">
    <source>
        <dbReference type="ARBA" id="ARBA00006351"/>
    </source>
</evidence>
<evidence type="ECO:0000256" key="2">
    <source>
        <dbReference type="ARBA" id="ARBA00022676"/>
    </source>
</evidence>
<feature type="chain" id="PRO_5045157609" evidence="5">
    <location>
        <begin position="27"/>
        <end position="969"/>
    </location>
</feature>
<comment type="caution">
    <text evidence="6">The sequence shown here is derived from an EMBL/GenBank/DDBJ whole genome shotgun (WGS) entry which is preliminary data.</text>
</comment>
<name>A0ABP0JJX9_9DINO</name>
<accession>A0ABP0JJX9</accession>
<keyword evidence="2" id="KW-0328">Glycosyltransferase</keyword>
<dbReference type="InterPro" id="IPR050748">
    <property type="entry name" value="Glycosyltrans_8_dom-fam"/>
</dbReference>
<dbReference type="Proteomes" id="UP001642484">
    <property type="component" value="Unassembled WGS sequence"/>
</dbReference>
<evidence type="ECO:0000256" key="4">
    <source>
        <dbReference type="ARBA" id="ARBA00022723"/>
    </source>
</evidence>
<dbReference type="InterPro" id="IPR038765">
    <property type="entry name" value="Papain-like_cys_pep_sf"/>
</dbReference>
<dbReference type="SUPFAM" id="SSF53448">
    <property type="entry name" value="Nucleotide-diphospho-sugar transferases"/>
    <property type="match status" value="1"/>
</dbReference>
<comment type="similarity">
    <text evidence="1">Belongs to the glycosyltransferase 8 family.</text>
</comment>
<dbReference type="EMBL" id="CAXAMN010005603">
    <property type="protein sequence ID" value="CAK9014728.1"/>
    <property type="molecule type" value="Genomic_DNA"/>
</dbReference>
<dbReference type="PANTHER" id="PTHR13778">
    <property type="entry name" value="GLYCOSYLTRANSFERASE 8 DOMAIN-CONTAINING PROTEIN"/>
    <property type="match status" value="1"/>
</dbReference>
<reference evidence="6 7" key="1">
    <citation type="submission" date="2024-02" db="EMBL/GenBank/DDBJ databases">
        <authorList>
            <person name="Chen Y."/>
            <person name="Shah S."/>
            <person name="Dougan E. K."/>
            <person name="Thang M."/>
            <person name="Chan C."/>
        </authorList>
    </citation>
    <scope>NUCLEOTIDE SEQUENCE [LARGE SCALE GENOMIC DNA]</scope>
</reference>
<evidence type="ECO:0000313" key="6">
    <source>
        <dbReference type="EMBL" id="CAK9014728.1"/>
    </source>
</evidence>
<dbReference type="SUPFAM" id="SSF54001">
    <property type="entry name" value="Cysteine proteinases"/>
    <property type="match status" value="1"/>
</dbReference>
<organism evidence="6 7">
    <name type="scientific">Durusdinium trenchii</name>
    <dbReference type="NCBI Taxonomy" id="1381693"/>
    <lineage>
        <taxon>Eukaryota</taxon>
        <taxon>Sar</taxon>
        <taxon>Alveolata</taxon>
        <taxon>Dinophyceae</taxon>
        <taxon>Suessiales</taxon>
        <taxon>Symbiodiniaceae</taxon>
        <taxon>Durusdinium</taxon>
    </lineage>
</organism>